<feature type="domain" description="KARI C-terminal knotted" evidence="14">
    <location>
        <begin position="182"/>
        <end position="327"/>
    </location>
</feature>
<feature type="domain" description="KARI N-terminal Rossmann" evidence="13">
    <location>
        <begin position="2"/>
        <end position="181"/>
    </location>
</feature>
<reference evidence="15" key="2">
    <citation type="journal article" date="2022" name="Nat. Microbiol.">
        <title>A closed Candidatus Odinarchaeum chromosome exposes Asgard archaeal viruses.</title>
        <authorList>
            <person name="Tamarit D."/>
            <person name="Caceres E.F."/>
            <person name="Krupovic M."/>
            <person name="Nijland R."/>
            <person name="Eme L."/>
            <person name="Robinson N.P."/>
            <person name="Ettema T.J.G."/>
        </authorList>
    </citation>
    <scope>NUCLEOTIDE SEQUENCE</scope>
    <source>
        <strain evidence="15">LCB_4</strain>
    </source>
</reference>
<evidence type="ECO:0000256" key="9">
    <source>
        <dbReference type="ARBA" id="ARBA00050504"/>
    </source>
</evidence>
<comment type="pathway">
    <text evidence="1 11">Amino-acid biosynthesis; L-valine biosynthesis; L-valine from pyruvate: step 2/4.</text>
</comment>
<keyword evidence="11" id="KW-0521">NADP</keyword>
<comment type="catalytic activity">
    <reaction evidence="9">
        <text>(2R)-2,3-dihydroxy-3-methylbutanoate + NAD(+) = (2S)-2-acetolactate + NADH + H(+)</text>
        <dbReference type="Rhea" id="RHEA:30627"/>
        <dbReference type="ChEBI" id="CHEBI:15378"/>
        <dbReference type="ChEBI" id="CHEBI:49072"/>
        <dbReference type="ChEBI" id="CHEBI:57540"/>
        <dbReference type="ChEBI" id="CHEBI:57945"/>
        <dbReference type="ChEBI" id="CHEBI:58476"/>
        <dbReference type="EC" id="1.1.1.383"/>
    </reaction>
</comment>
<feature type="binding site" evidence="11 12">
    <location>
        <position position="226"/>
    </location>
    <ligand>
        <name>Mg(2+)</name>
        <dbReference type="ChEBI" id="CHEBI:18420"/>
        <label>2</label>
    </ligand>
</feature>
<accession>A0AAF0D1S0</accession>
<dbReference type="GO" id="GO:0009097">
    <property type="term" value="P:isoleucine biosynthetic process"/>
    <property type="evidence" value="ECO:0007669"/>
    <property type="project" value="UniProtKB-UniRule"/>
</dbReference>
<dbReference type="Gene3D" id="3.40.50.720">
    <property type="entry name" value="NAD(P)-binding Rossmann-like Domain"/>
    <property type="match status" value="1"/>
</dbReference>
<dbReference type="HAMAP" id="MF_00435">
    <property type="entry name" value="IlvC"/>
    <property type="match status" value="1"/>
</dbReference>
<dbReference type="FunFam" id="3.40.50.720:FF:000023">
    <property type="entry name" value="Ketol-acid reductoisomerase (NADP(+))"/>
    <property type="match status" value="1"/>
</dbReference>
<comment type="catalytic activity">
    <reaction evidence="10">
        <text>(2R)-2,3-dihydroxy-3-methylbutanoate + NADP(+) = (2S)-2-acetolactate + NADPH + H(+)</text>
        <dbReference type="Rhea" id="RHEA:22068"/>
        <dbReference type="ChEBI" id="CHEBI:15378"/>
        <dbReference type="ChEBI" id="CHEBI:49072"/>
        <dbReference type="ChEBI" id="CHEBI:57783"/>
        <dbReference type="ChEBI" id="CHEBI:58349"/>
        <dbReference type="ChEBI" id="CHEBI:58476"/>
        <dbReference type="EC" id="1.1.1.383"/>
    </reaction>
</comment>
<dbReference type="InterPro" id="IPR014359">
    <property type="entry name" value="KARI_prok"/>
</dbReference>
<name>A0AAF0D1S0_ODILC</name>
<dbReference type="NCBIfam" id="NF009940">
    <property type="entry name" value="PRK13403.1"/>
    <property type="match status" value="1"/>
</dbReference>
<evidence type="ECO:0000259" key="14">
    <source>
        <dbReference type="PROSITE" id="PS51851"/>
    </source>
</evidence>
<comment type="catalytic activity">
    <reaction evidence="11">
        <text>(2R)-2,3-dihydroxy-3-methylbutanoate + NADP(+) = (2S)-2-acetolactate + NADPH + H(+)</text>
        <dbReference type="Rhea" id="RHEA:22068"/>
        <dbReference type="ChEBI" id="CHEBI:15378"/>
        <dbReference type="ChEBI" id="CHEBI:49072"/>
        <dbReference type="ChEBI" id="CHEBI:57783"/>
        <dbReference type="ChEBI" id="CHEBI:58349"/>
        <dbReference type="ChEBI" id="CHEBI:58476"/>
        <dbReference type="EC" id="1.1.1.86"/>
    </reaction>
</comment>
<keyword evidence="5 11" id="KW-0479">Metal-binding</keyword>
<feature type="binding site" evidence="11 12">
    <location>
        <position position="194"/>
    </location>
    <ligand>
        <name>Mg(2+)</name>
        <dbReference type="ChEBI" id="CHEBI:18420"/>
        <label>1</label>
    </ligand>
</feature>
<reference evidence="15" key="1">
    <citation type="journal article" date="2017" name="Nature">
        <title>Asgard archaea illuminate the origin of eukaryotic cellular complexity.</title>
        <authorList>
            <person name="Zaremba-Niedzwiedzka K."/>
            <person name="Caceres E.F."/>
            <person name="Saw J.H."/>
            <person name="Backstrom D."/>
            <person name="Juzokaite L."/>
            <person name="Vancaester E."/>
            <person name="Seitz K.W."/>
            <person name="Anantharaman K."/>
            <person name="Starnawski P."/>
            <person name="Kjeldsen K.U."/>
            <person name="Scott M.B."/>
            <person name="Nunoura T."/>
            <person name="Banfield J.F."/>
            <person name="Schramm A."/>
            <person name="Baker B.J."/>
            <person name="Spang A."/>
            <person name="Ettema T.J.G."/>
        </authorList>
    </citation>
    <scope>NUCLEOTIDE SEQUENCE</scope>
    <source>
        <strain evidence="15">LCB_4</strain>
    </source>
</reference>
<comment type="caution">
    <text evidence="11">Lacks conserved residue(s) required for the propagation of feature annotation.</text>
</comment>
<dbReference type="Pfam" id="PF07991">
    <property type="entry name" value="KARI_N"/>
    <property type="match status" value="1"/>
</dbReference>
<evidence type="ECO:0000256" key="7">
    <source>
        <dbReference type="ARBA" id="ARBA00023002"/>
    </source>
</evidence>
<evidence type="ECO:0000259" key="13">
    <source>
        <dbReference type="PROSITE" id="PS51850"/>
    </source>
</evidence>
<dbReference type="Proteomes" id="UP000186851">
    <property type="component" value="Chromosome"/>
</dbReference>
<evidence type="ECO:0000256" key="1">
    <source>
        <dbReference type="ARBA" id="ARBA00004864"/>
    </source>
</evidence>
<feature type="binding site" evidence="11">
    <location>
        <position position="48"/>
    </location>
    <ligand>
        <name>NADP(+)</name>
        <dbReference type="ChEBI" id="CHEBI:58349"/>
    </ligand>
</feature>
<dbReference type="InterPro" id="IPR000506">
    <property type="entry name" value="KARI_C"/>
</dbReference>
<dbReference type="EC" id="1.1.1.86" evidence="11"/>
<evidence type="ECO:0000256" key="11">
    <source>
        <dbReference type="HAMAP-Rule" id="MF_00435"/>
    </source>
</evidence>
<dbReference type="Pfam" id="PF01450">
    <property type="entry name" value="KARI_C"/>
    <property type="match status" value="1"/>
</dbReference>
<feature type="binding site" evidence="11">
    <location>
        <begin position="25"/>
        <end position="28"/>
    </location>
    <ligand>
        <name>NADP(+)</name>
        <dbReference type="ChEBI" id="CHEBI:58349"/>
    </ligand>
</feature>
<dbReference type="PIRSF" id="PIRSF000116">
    <property type="entry name" value="IlvC_gammaproteo"/>
    <property type="match status" value="1"/>
</dbReference>
<feature type="binding site" evidence="11">
    <location>
        <position position="52"/>
    </location>
    <ligand>
        <name>NADP(+)</name>
        <dbReference type="ChEBI" id="CHEBI:58349"/>
    </ligand>
</feature>
<evidence type="ECO:0000256" key="6">
    <source>
        <dbReference type="ARBA" id="ARBA00022842"/>
    </source>
</evidence>
<dbReference type="SUPFAM" id="SSF48179">
    <property type="entry name" value="6-phosphogluconate dehydrogenase C-terminal domain-like"/>
    <property type="match status" value="1"/>
</dbReference>
<dbReference type="InterPro" id="IPR013116">
    <property type="entry name" value="KARI_N"/>
</dbReference>
<feature type="binding site" evidence="11 12">
    <location>
        <position position="190"/>
    </location>
    <ligand>
        <name>Mg(2+)</name>
        <dbReference type="ChEBI" id="CHEBI:18420"/>
        <label>1</label>
    </ligand>
</feature>
<feature type="binding site" evidence="11">
    <location>
        <position position="133"/>
    </location>
    <ligand>
        <name>NADP(+)</name>
        <dbReference type="ChEBI" id="CHEBI:58349"/>
    </ligand>
</feature>
<dbReference type="PROSITE" id="PS51850">
    <property type="entry name" value="KARI_N"/>
    <property type="match status" value="1"/>
</dbReference>
<organism evidence="15 16">
    <name type="scientific">Odinarchaeota yellowstonii (strain LCB_4)</name>
    <dbReference type="NCBI Taxonomy" id="1841599"/>
    <lineage>
        <taxon>Archaea</taxon>
        <taxon>Promethearchaeati</taxon>
        <taxon>Candidatus Odinarchaeota</taxon>
        <taxon>Candidatus Odinarchaeia</taxon>
        <taxon>Candidatus Odinarchaeales</taxon>
        <taxon>Candidatus Odinarchaeaceae</taxon>
        <taxon>Candidatus Odinarchaeum</taxon>
    </lineage>
</organism>
<evidence type="ECO:0000256" key="10">
    <source>
        <dbReference type="ARBA" id="ARBA00052344"/>
    </source>
</evidence>
<sequence length="327" mass="36417">MVKKYTDNDADLDVLKNKTVAVIGYGNQGMAQAMNMRDSGVKVIIGVRKGKTAEAAEKDGFKVFSISEASKKADIIHILIPDEVQKKVYEEEIKPYLTPGKVLGFSHAFNIHFKQIIPPSNVDVIMIAPKAPGKAVRREYLNNFGVPGLLAVAQDYSGNAKKIALAMAKAVGLTRVQVIETTFKEEVETDLFGEQVVLCGGLTELIKAGFDTLVEAGYQPEMAYYECLHEVKLIVDLIYAKGLKGMWEAVSNTAKYGGLTRGPRVINKQTREEMKRILKDIQEGRFAEEWIKEYQGGSRKLNELKSMEESRLIEKIGSQLRREIGLE</sequence>
<comment type="pathway">
    <text evidence="2 11">Amino-acid biosynthesis; L-isoleucine biosynthesis; L-isoleucine from 2-oxobutanoate: step 2/4.</text>
</comment>
<evidence type="ECO:0000313" key="15">
    <source>
        <dbReference type="EMBL" id="WEU40066.1"/>
    </source>
</evidence>
<dbReference type="InterPro" id="IPR013023">
    <property type="entry name" value="KARI"/>
</dbReference>
<proteinExistence type="inferred from homology"/>
<gene>
    <name evidence="11 15" type="primary">ilvC</name>
    <name evidence="15" type="ORF">OdinLCB4_006240</name>
</gene>
<dbReference type="PROSITE" id="PS51851">
    <property type="entry name" value="KARI_C"/>
    <property type="match status" value="1"/>
</dbReference>
<dbReference type="GO" id="GO:0000287">
    <property type="term" value="F:magnesium ion binding"/>
    <property type="evidence" value="ECO:0007669"/>
    <property type="project" value="UniProtKB-UniRule"/>
</dbReference>
<dbReference type="NCBIfam" id="TIGR00465">
    <property type="entry name" value="ilvC"/>
    <property type="match status" value="1"/>
</dbReference>
<dbReference type="PANTHER" id="PTHR21371:SF1">
    <property type="entry name" value="KETOL-ACID REDUCTOISOMERASE, MITOCHONDRIAL"/>
    <property type="match status" value="1"/>
</dbReference>
<evidence type="ECO:0000256" key="4">
    <source>
        <dbReference type="ARBA" id="ARBA00022605"/>
    </source>
</evidence>
<evidence type="ECO:0000256" key="12">
    <source>
        <dbReference type="PROSITE-ProRule" id="PRU01198"/>
    </source>
</evidence>
<comment type="similarity">
    <text evidence="3 11 12">Belongs to the ketol-acid reductoisomerase family.</text>
</comment>
<dbReference type="PANTHER" id="PTHR21371">
    <property type="entry name" value="KETOL-ACID REDUCTOISOMERASE, MITOCHONDRIAL"/>
    <property type="match status" value="1"/>
</dbReference>
<dbReference type="InterPro" id="IPR008927">
    <property type="entry name" value="6-PGluconate_DH-like_C_sf"/>
</dbReference>
<evidence type="ECO:0000256" key="3">
    <source>
        <dbReference type="ARBA" id="ARBA00010318"/>
    </source>
</evidence>
<dbReference type="KEGG" id="oyw:OdinLCB4_006240"/>
<feature type="binding site" evidence="11 12">
    <location>
        <position position="190"/>
    </location>
    <ligand>
        <name>Mg(2+)</name>
        <dbReference type="ChEBI" id="CHEBI:18420"/>
        <label>2</label>
    </ligand>
</feature>
<dbReference type="EMBL" id="CP091871">
    <property type="protein sequence ID" value="WEU40066.1"/>
    <property type="molecule type" value="Genomic_DNA"/>
</dbReference>
<feature type="binding site" evidence="11 12">
    <location>
        <position position="251"/>
    </location>
    <ligand>
        <name>substrate</name>
    </ligand>
</feature>
<dbReference type="AlphaFoldDB" id="A0AAF0D1S0"/>
<dbReference type="GO" id="GO:0004455">
    <property type="term" value="F:ketol-acid reductoisomerase activity"/>
    <property type="evidence" value="ECO:0007669"/>
    <property type="project" value="UniProtKB-UniRule"/>
</dbReference>
<keyword evidence="7 11" id="KW-0560">Oxidoreductase</keyword>
<keyword evidence="4 11" id="KW-0028">Amino-acid biosynthesis</keyword>
<dbReference type="Gene3D" id="6.10.240.10">
    <property type="match status" value="1"/>
</dbReference>
<keyword evidence="6 11" id="KW-0460">Magnesium</keyword>
<comment type="cofactor">
    <cofactor evidence="11">
        <name>Mg(2+)</name>
        <dbReference type="ChEBI" id="CHEBI:18420"/>
    </cofactor>
    <text evidence="11">Binds 2 magnesium ions per subunit.</text>
</comment>
<evidence type="ECO:0000256" key="8">
    <source>
        <dbReference type="ARBA" id="ARBA00023304"/>
    </source>
</evidence>
<dbReference type="InterPro" id="IPR036291">
    <property type="entry name" value="NAD(P)-bd_dom_sf"/>
</dbReference>
<comment type="function">
    <text evidence="11">Involved in the biosynthesis of branched-chain amino acids (BCAA). Catalyzes an alkyl-migration followed by a ketol-acid reduction of (S)-2-acetolactate (S2AL) to yield (R)-2,3-dihydroxy-isovalerate. In the isomerase reaction, S2AL is rearranged via a Mg-dependent methyl migration to produce 3-hydroxy-3-methyl-2-ketobutyrate (HMKB). In the reductase reaction, this 2-ketoacid undergoes a metal-dependent reduction by NADPH to yield (R)-2,3-dihydroxy-isovalerate.</text>
</comment>
<feature type="binding site" evidence="11 12">
    <location>
        <position position="230"/>
    </location>
    <ligand>
        <name>Mg(2+)</name>
        <dbReference type="ChEBI" id="CHEBI:18420"/>
        <label>2</label>
    </ligand>
</feature>
<dbReference type="NCBIfam" id="NF004017">
    <property type="entry name" value="PRK05479.1"/>
    <property type="match status" value="1"/>
</dbReference>
<feature type="active site" evidence="11">
    <location>
        <position position="107"/>
    </location>
</feature>
<dbReference type="GO" id="GO:0050661">
    <property type="term" value="F:NADP binding"/>
    <property type="evidence" value="ECO:0007669"/>
    <property type="project" value="InterPro"/>
</dbReference>
<protein>
    <recommendedName>
        <fullName evidence="11">Ketol-acid reductoisomerase (NADP(+))</fullName>
        <shortName evidence="11">KARI</shortName>
        <ecNumber evidence="11">1.1.1.86</ecNumber>
    </recommendedName>
    <alternativeName>
        <fullName evidence="11">Acetohydroxy-acid isomeroreductase</fullName>
        <shortName evidence="11">AHIR</shortName>
    </alternativeName>
    <alternativeName>
        <fullName evidence="11">Alpha-keto-beta-hydroxylacyl reductoisomerase</fullName>
    </alternativeName>
</protein>
<evidence type="ECO:0000256" key="2">
    <source>
        <dbReference type="ARBA" id="ARBA00004885"/>
    </source>
</evidence>
<dbReference type="SUPFAM" id="SSF51735">
    <property type="entry name" value="NAD(P)-binding Rossmann-fold domains"/>
    <property type="match status" value="1"/>
</dbReference>
<evidence type="ECO:0000256" key="5">
    <source>
        <dbReference type="ARBA" id="ARBA00022723"/>
    </source>
</evidence>
<evidence type="ECO:0000313" key="16">
    <source>
        <dbReference type="Proteomes" id="UP000186851"/>
    </source>
</evidence>
<keyword evidence="8 11" id="KW-0100">Branched-chain amino acid biosynthesis</keyword>
<dbReference type="GO" id="GO:0009099">
    <property type="term" value="P:L-valine biosynthetic process"/>
    <property type="evidence" value="ECO:0007669"/>
    <property type="project" value="UniProtKB-UniRule"/>
</dbReference>
<comment type="catalytic activity">
    <reaction evidence="11">
        <text>(2R,3R)-2,3-dihydroxy-3-methylpentanoate + NADP(+) = (S)-2-ethyl-2-hydroxy-3-oxobutanoate + NADPH + H(+)</text>
        <dbReference type="Rhea" id="RHEA:13493"/>
        <dbReference type="ChEBI" id="CHEBI:15378"/>
        <dbReference type="ChEBI" id="CHEBI:49256"/>
        <dbReference type="ChEBI" id="CHEBI:49258"/>
        <dbReference type="ChEBI" id="CHEBI:57783"/>
        <dbReference type="ChEBI" id="CHEBI:58349"/>
        <dbReference type="EC" id="1.1.1.86"/>
    </reaction>
</comment>